<dbReference type="Proteomes" id="UP000002664">
    <property type="component" value="Chromosome"/>
</dbReference>
<dbReference type="AlphaFoldDB" id="F0NGL4"/>
<evidence type="ECO:0000313" key="2">
    <source>
        <dbReference type="EMBL" id="ADX84812.1"/>
    </source>
</evidence>
<dbReference type="HOGENOM" id="CLU_1014182_0_0_2"/>
<dbReference type="EMBL" id="CP002425">
    <property type="protein sequence ID" value="ADX84812.1"/>
    <property type="molecule type" value="Genomic_DNA"/>
</dbReference>
<dbReference type="KEGG" id="sir:SiRe_0731"/>
<feature type="domain" description="HEPN" evidence="1">
    <location>
        <begin position="143"/>
        <end position="267"/>
    </location>
</feature>
<reference evidence="2 3" key="1">
    <citation type="journal article" date="2011" name="J. Bacteriol.">
        <title>Genome analyses of icelandic strains of Sulfolobus islandicus, model organisms for genetic and virus-host interaction studies.</title>
        <authorList>
            <person name="Guo L."/>
            <person name="Brugger K."/>
            <person name="Liu C."/>
            <person name="Shah S.A."/>
            <person name="Zheng H."/>
            <person name="Zhu Y."/>
            <person name="Wang S."/>
            <person name="Lillestol R.K."/>
            <person name="Chen L."/>
            <person name="Frank J."/>
            <person name="Prangishvili D."/>
            <person name="Paulin L."/>
            <person name="She Q."/>
            <person name="Huang L."/>
            <person name="Garrett R.A."/>
        </authorList>
    </citation>
    <scope>NUCLEOTIDE SEQUENCE [LARGE SCALE GENOMIC DNA]</scope>
    <source>
        <strain evidence="2 3">REY15A</strain>
    </source>
</reference>
<dbReference type="Gene3D" id="1.20.120.330">
    <property type="entry name" value="Nucleotidyltransferases domain 2"/>
    <property type="match status" value="1"/>
</dbReference>
<organism evidence="2 3">
    <name type="scientific">Saccharolobus islandicus (strain REY15A)</name>
    <name type="common">Sulfolobus islandicus</name>
    <dbReference type="NCBI Taxonomy" id="930945"/>
    <lineage>
        <taxon>Archaea</taxon>
        <taxon>Thermoproteota</taxon>
        <taxon>Thermoprotei</taxon>
        <taxon>Sulfolobales</taxon>
        <taxon>Sulfolobaceae</taxon>
        <taxon>Saccharolobus</taxon>
    </lineage>
</organism>
<evidence type="ECO:0000313" key="3">
    <source>
        <dbReference type="Proteomes" id="UP000002664"/>
    </source>
</evidence>
<gene>
    <name evidence="2" type="ordered locus">SiRe_0731</name>
</gene>
<dbReference type="SUPFAM" id="SSF81593">
    <property type="entry name" value="Nucleotidyltransferase substrate binding subunit/domain"/>
    <property type="match status" value="1"/>
</dbReference>
<name>F0NGL4_SACI5</name>
<dbReference type="InterPro" id="IPR007842">
    <property type="entry name" value="HEPN_dom"/>
</dbReference>
<dbReference type="eggNOG" id="arCOG00679">
    <property type="taxonomic scope" value="Archaea"/>
</dbReference>
<dbReference type="SMART" id="SM00748">
    <property type="entry name" value="HEPN"/>
    <property type="match status" value="1"/>
</dbReference>
<dbReference type="PROSITE" id="PS50910">
    <property type="entry name" value="HEPN"/>
    <property type="match status" value="1"/>
</dbReference>
<accession>F0NGL4</accession>
<sequence>MTRKDKPEYKRVAITIPNTVNWRFNKVSLGVLTHKSWAEIPLKSTKQFIHCVYNGWKVSQQLRLRLVGRKVLVWLTFEKEVEVESRDGNYLSIDVNENNITVAIFEDFKLKELRRYETRLGKIVAKYSSFCNLLSVVSGNYVKKLKERAINALNIAKNTSYLNWKVFLAEQAVHLYVKVVYNELIGDKLRGHQIRGLIGQLALELEKNGFTEEVKKLKDFIVRNRDTLLLLEESYVGSRYSEEDLEEAFTNDAIKVVIELINLLEEVAKSVKLG</sequence>
<protein>
    <recommendedName>
        <fullName evidence="1">HEPN domain-containing protein</fullName>
    </recommendedName>
</protein>
<keyword evidence="3" id="KW-1185">Reference proteome</keyword>
<dbReference type="STRING" id="930945.SiRe_0731"/>
<dbReference type="eggNOG" id="arCOG01191">
    <property type="taxonomic scope" value="Archaea"/>
</dbReference>
<proteinExistence type="predicted"/>
<evidence type="ECO:0000259" key="1">
    <source>
        <dbReference type="PROSITE" id="PS50910"/>
    </source>
</evidence>
<dbReference type="Pfam" id="PF05168">
    <property type="entry name" value="HEPN"/>
    <property type="match status" value="1"/>
</dbReference>